<evidence type="ECO:0000313" key="3">
    <source>
        <dbReference type="Proteomes" id="UP000784294"/>
    </source>
</evidence>
<dbReference type="EMBL" id="CAAALY010065830">
    <property type="protein sequence ID" value="VEL24091.1"/>
    <property type="molecule type" value="Genomic_DNA"/>
</dbReference>
<feature type="region of interest" description="Disordered" evidence="1">
    <location>
        <begin position="1"/>
        <end position="21"/>
    </location>
</feature>
<organism evidence="2 3">
    <name type="scientific">Protopolystoma xenopodis</name>
    <dbReference type="NCBI Taxonomy" id="117903"/>
    <lineage>
        <taxon>Eukaryota</taxon>
        <taxon>Metazoa</taxon>
        <taxon>Spiralia</taxon>
        <taxon>Lophotrochozoa</taxon>
        <taxon>Platyhelminthes</taxon>
        <taxon>Monogenea</taxon>
        <taxon>Polyopisthocotylea</taxon>
        <taxon>Polystomatidea</taxon>
        <taxon>Polystomatidae</taxon>
        <taxon>Protopolystoma</taxon>
    </lineage>
</organism>
<protein>
    <submittedName>
        <fullName evidence="2">Uncharacterized protein</fullName>
    </submittedName>
</protein>
<proteinExistence type="predicted"/>
<reference evidence="2" key="1">
    <citation type="submission" date="2018-11" db="EMBL/GenBank/DDBJ databases">
        <authorList>
            <consortium name="Pathogen Informatics"/>
        </authorList>
    </citation>
    <scope>NUCLEOTIDE SEQUENCE</scope>
</reference>
<accession>A0A3S5CIF9</accession>
<keyword evidence="3" id="KW-1185">Reference proteome</keyword>
<dbReference type="Proteomes" id="UP000784294">
    <property type="component" value="Unassembled WGS sequence"/>
</dbReference>
<evidence type="ECO:0000256" key="1">
    <source>
        <dbReference type="SAM" id="MobiDB-lite"/>
    </source>
</evidence>
<comment type="caution">
    <text evidence="2">The sequence shown here is derived from an EMBL/GenBank/DDBJ whole genome shotgun (WGS) entry which is preliminary data.</text>
</comment>
<evidence type="ECO:0000313" key="2">
    <source>
        <dbReference type="EMBL" id="VEL24091.1"/>
    </source>
</evidence>
<gene>
    <name evidence="2" type="ORF">PXEA_LOCUS17531</name>
</gene>
<sequence>MTPTSAGDLDSSSLFHSAGTSGSASLVIGSSIQAKSKEALSSLSDLYQPALSSV</sequence>
<name>A0A3S5CIF9_9PLAT</name>
<dbReference type="AlphaFoldDB" id="A0A3S5CIF9"/>